<keyword evidence="1" id="KW-1133">Transmembrane helix</keyword>
<comment type="caution">
    <text evidence="2">The sequence shown here is derived from an EMBL/GenBank/DDBJ whole genome shotgun (WGS) entry which is preliminary data.</text>
</comment>
<evidence type="ECO:0000256" key="1">
    <source>
        <dbReference type="SAM" id="Phobius"/>
    </source>
</evidence>
<reference evidence="2" key="2">
    <citation type="submission" date="2023-02" db="EMBL/GenBank/DDBJ databases">
        <authorList>
            <consortium name="DOE Joint Genome Institute"/>
            <person name="Mondo S.J."/>
            <person name="Chang Y."/>
            <person name="Wang Y."/>
            <person name="Ahrendt S."/>
            <person name="Andreopoulos W."/>
            <person name="Barry K."/>
            <person name="Beard J."/>
            <person name="Benny G.L."/>
            <person name="Blankenship S."/>
            <person name="Bonito G."/>
            <person name="Cuomo C."/>
            <person name="Desiro A."/>
            <person name="Gervers K.A."/>
            <person name="Hundley H."/>
            <person name="Kuo A."/>
            <person name="LaButti K."/>
            <person name="Lang B.F."/>
            <person name="Lipzen A."/>
            <person name="O'Donnell K."/>
            <person name="Pangilinan J."/>
            <person name="Reynolds N."/>
            <person name="Sandor L."/>
            <person name="Smith M.W."/>
            <person name="Tsang A."/>
            <person name="Grigoriev I.V."/>
            <person name="Stajich J.E."/>
            <person name="Spatafora J.W."/>
        </authorList>
    </citation>
    <scope>NUCLEOTIDE SEQUENCE</scope>
    <source>
        <strain evidence="2">RSA 2281</strain>
    </source>
</reference>
<name>A0AAD5KCF9_9FUNG</name>
<feature type="transmembrane region" description="Helical" evidence="1">
    <location>
        <begin position="16"/>
        <end position="33"/>
    </location>
</feature>
<organism evidence="2 3">
    <name type="scientific">Phascolomyces articulosus</name>
    <dbReference type="NCBI Taxonomy" id="60185"/>
    <lineage>
        <taxon>Eukaryota</taxon>
        <taxon>Fungi</taxon>
        <taxon>Fungi incertae sedis</taxon>
        <taxon>Mucoromycota</taxon>
        <taxon>Mucoromycotina</taxon>
        <taxon>Mucoromycetes</taxon>
        <taxon>Mucorales</taxon>
        <taxon>Lichtheimiaceae</taxon>
        <taxon>Phascolomyces</taxon>
    </lineage>
</organism>
<feature type="non-terminal residue" evidence="2">
    <location>
        <position position="77"/>
    </location>
</feature>
<sequence>MVCDISNQYASKASNPLLPFLLFLFHFWFSLLANNNNSNNYITYPYKYDPLEEKIGITMVTALMNCGPCKKNKYIFM</sequence>
<accession>A0AAD5KCF9</accession>
<dbReference type="Proteomes" id="UP001209540">
    <property type="component" value="Unassembled WGS sequence"/>
</dbReference>
<dbReference type="EMBL" id="JAIXMP010000001">
    <property type="protein sequence ID" value="KAI9278406.1"/>
    <property type="molecule type" value="Genomic_DNA"/>
</dbReference>
<proteinExistence type="predicted"/>
<keyword evidence="1" id="KW-0812">Transmembrane</keyword>
<protein>
    <submittedName>
        <fullName evidence="2">Uncharacterized protein</fullName>
    </submittedName>
</protein>
<keyword evidence="3" id="KW-1185">Reference proteome</keyword>
<dbReference type="AlphaFoldDB" id="A0AAD5KCF9"/>
<evidence type="ECO:0000313" key="3">
    <source>
        <dbReference type="Proteomes" id="UP001209540"/>
    </source>
</evidence>
<keyword evidence="1" id="KW-0472">Membrane</keyword>
<gene>
    <name evidence="2" type="ORF">BDA99DRAFT_492077</name>
</gene>
<evidence type="ECO:0000313" key="2">
    <source>
        <dbReference type="EMBL" id="KAI9278406.1"/>
    </source>
</evidence>
<reference evidence="2" key="1">
    <citation type="journal article" date="2022" name="IScience">
        <title>Evolution of zygomycete secretomes and the origins of terrestrial fungal ecologies.</title>
        <authorList>
            <person name="Chang Y."/>
            <person name="Wang Y."/>
            <person name="Mondo S."/>
            <person name="Ahrendt S."/>
            <person name="Andreopoulos W."/>
            <person name="Barry K."/>
            <person name="Beard J."/>
            <person name="Benny G.L."/>
            <person name="Blankenship S."/>
            <person name="Bonito G."/>
            <person name="Cuomo C."/>
            <person name="Desiro A."/>
            <person name="Gervers K.A."/>
            <person name="Hundley H."/>
            <person name="Kuo A."/>
            <person name="LaButti K."/>
            <person name="Lang B.F."/>
            <person name="Lipzen A."/>
            <person name="O'Donnell K."/>
            <person name="Pangilinan J."/>
            <person name="Reynolds N."/>
            <person name="Sandor L."/>
            <person name="Smith M.E."/>
            <person name="Tsang A."/>
            <person name="Grigoriev I.V."/>
            <person name="Stajich J.E."/>
            <person name="Spatafora J.W."/>
        </authorList>
    </citation>
    <scope>NUCLEOTIDE SEQUENCE</scope>
    <source>
        <strain evidence="2">RSA 2281</strain>
    </source>
</reference>